<evidence type="ECO:0000256" key="5">
    <source>
        <dbReference type="ARBA" id="ARBA00022519"/>
    </source>
</evidence>
<feature type="transmembrane region" description="Helical" evidence="14">
    <location>
        <begin position="24"/>
        <end position="42"/>
    </location>
</feature>
<dbReference type="PANTHER" id="PTHR30627">
    <property type="entry name" value="PEPTIDOGLYCAN D,D-TRANSPEPTIDASE"/>
    <property type="match status" value="1"/>
</dbReference>
<evidence type="ECO:0000256" key="10">
    <source>
        <dbReference type="ARBA" id="ARBA00022984"/>
    </source>
</evidence>
<keyword evidence="17" id="KW-0808">Transferase</keyword>
<dbReference type="STRING" id="454171.CP488_02555"/>
<dbReference type="GO" id="GO:0009002">
    <property type="term" value="F:serine-type D-Ala-D-Ala carboxypeptidase activity"/>
    <property type="evidence" value="ECO:0007669"/>
    <property type="project" value="InterPro"/>
</dbReference>
<dbReference type="Proteomes" id="UP000014227">
    <property type="component" value="Chromosome I"/>
</dbReference>
<organism evidence="17 18">
    <name type="scientific">Chthonomonas calidirosea (strain DSM 23976 / ICMP 18418 / T49)</name>
    <dbReference type="NCBI Taxonomy" id="1303518"/>
    <lineage>
        <taxon>Bacteria</taxon>
        <taxon>Bacillati</taxon>
        <taxon>Armatimonadota</taxon>
        <taxon>Chthonomonadia</taxon>
        <taxon>Chthonomonadales</taxon>
        <taxon>Chthonomonadaceae</taxon>
        <taxon>Chthonomonas</taxon>
    </lineage>
</organism>
<dbReference type="OrthoDB" id="9766847at2"/>
<dbReference type="Pfam" id="PF03717">
    <property type="entry name" value="PBP_dimer"/>
    <property type="match status" value="1"/>
</dbReference>
<comment type="similarity">
    <text evidence="3">Belongs to the transpeptidase family.</text>
</comment>
<keyword evidence="6" id="KW-0645">Protease</keyword>
<evidence type="ECO:0000256" key="4">
    <source>
        <dbReference type="ARBA" id="ARBA00022475"/>
    </source>
</evidence>
<dbReference type="GO" id="GO:0006508">
    <property type="term" value="P:proteolysis"/>
    <property type="evidence" value="ECO:0007669"/>
    <property type="project" value="UniProtKB-KW"/>
</dbReference>
<dbReference type="EMBL" id="HF951689">
    <property type="protein sequence ID" value="CCW35357.1"/>
    <property type="molecule type" value="Genomic_DNA"/>
</dbReference>
<keyword evidence="12 14" id="KW-0472">Membrane</keyword>
<evidence type="ECO:0000256" key="12">
    <source>
        <dbReference type="ARBA" id="ARBA00023136"/>
    </source>
</evidence>
<evidence type="ECO:0000256" key="14">
    <source>
        <dbReference type="SAM" id="Phobius"/>
    </source>
</evidence>
<dbReference type="HOGENOM" id="CLU_009289_1_2_0"/>
<evidence type="ECO:0000259" key="16">
    <source>
        <dbReference type="Pfam" id="PF03717"/>
    </source>
</evidence>
<keyword evidence="8" id="KW-0378">Hydrolase</keyword>
<dbReference type="InterPro" id="IPR050515">
    <property type="entry name" value="Beta-lactam/transpept"/>
</dbReference>
<dbReference type="InterPro" id="IPR036138">
    <property type="entry name" value="PBP_dimer_sf"/>
</dbReference>
<dbReference type="SUPFAM" id="SSF56601">
    <property type="entry name" value="beta-lactamase/transpeptidase-like"/>
    <property type="match status" value="1"/>
</dbReference>
<dbReference type="eggNOG" id="COG0768">
    <property type="taxonomic scope" value="Bacteria"/>
</dbReference>
<evidence type="ECO:0000256" key="13">
    <source>
        <dbReference type="ARBA" id="ARBA00023316"/>
    </source>
</evidence>
<accession>S0EYE8</accession>
<dbReference type="Pfam" id="PF00905">
    <property type="entry name" value="Transpeptidase"/>
    <property type="match status" value="1"/>
</dbReference>
<dbReference type="Gene3D" id="3.40.710.10">
    <property type="entry name" value="DD-peptidase/beta-lactamase superfamily"/>
    <property type="match status" value="1"/>
</dbReference>
<dbReference type="InterPro" id="IPR001460">
    <property type="entry name" value="PCN-bd_Tpept"/>
</dbReference>
<reference evidence="18" key="1">
    <citation type="submission" date="2013-03" db="EMBL/GenBank/DDBJ databases">
        <title>Genome sequence of Chthonomonas calidirosea, the first sequenced genome from the Armatimonadetes phylum (formally candidate division OP10).</title>
        <authorList>
            <person name="Lee K.C.Y."/>
            <person name="Morgan X.C."/>
            <person name="Dunfield P.F."/>
            <person name="Tamas I."/>
            <person name="Houghton K.M."/>
            <person name="Vyssotski M."/>
            <person name="Ryan J.L.J."/>
            <person name="Lagutin K."/>
            <person name="McDonald I.R."/>
            <person name="Stott M.B."/>
        </authorList>
    </citation>
    <scope>NUCLEOTIDE SEQUENCE [LARGE SCALE GENOMIC DNA]</scope>
    <source>
        <strain evidence="18">DSM 23976 / ICMP 18418 / T49</strain>
    </source>
</reference>
<evidence type="ECO:0000313" key="18">
    <source>
        <dbReference type="Proteomes" id="UP000014227"/>
    </source>
</evidence>
<keyword evidence="13" id="KW-0961">Cell wall biogenesis/degradation</keyword>
<dbReference type="SUPFAM" id="SSF56519">
    <property type="entry name" value="Penicillin binding protein dimerisation domain"/>
    <property type="match status" value="1"/>
</dbReference>
<feature type="domain" description="Penicillin-binding protein transpeptidase" evidence="15">
    <location>
        <begin position="271"/>
        <end position="587"/>
    </location>
</feature>
<keyword evidence="7 14" id="KW-0812">Transmembrane</keyword>
<evidence type="ECO:0000256" key="8">
    <source>
        <dbReference type="ARBA" id="ARBA00022801"/>
    </source>
</evidence>
<keyword evidence="18" id="KW-1185">Reference proteome</keyword>
<dbReference type="PATRIC" id="fig|1303518.3.peg.1580"/>
<name>S0EYE8_CHTCT</name>
<dbReference type="NCBIfam" id="TIGR03423">
    <property type="entry name" value="pbp2_mrdA"/>
    <property type="match status" value="1"/>
</dbReference>
<dbReference type="GO" id="GO:0008658">
    <property type="term" value="F:penicillin binding"/>
    <property type="evidence" value="ECO:0007669"/>
    <property type="project" value="InterPro"/>
</dbReference>
<evidence type="ECO:0000256" key="9">
    <source>
        <dbReference type="ARBA" id="ARBA00022960"/>
    </source>
</evidence>
<keyword evidence="5" id="KW-0997">Cell inner membrane</keyword>
<comment type="subcellular location">
    <subcellularLocation>
        <location evidence="2">Cell membrane</location>
    </subcellularLocation>
    <subcellularLocation>
        <location evidence="1">Membrane</location>
        <topology evidence="1">Single-pass membrane protein</topology>
    </subcellularLocation>
</comment>
<sequence length="603" mass="66418">MAEKPITSPIEAPEHAPDLRRLRLLYGIIFLLLLAIVARLWYLQVVEGKELAEQCRNLQYKHIRRIAPRGLIEDRNGYILAANRLRYIISIFPDDIRKHPQTLPRLAELLHLSASDLQNQLTKWVQQVSRYDPMPIDKDVDIKTLIRVEEESFDLPGVFITREPVRYYSDDGLCSSFLGITRPITSELYARWKSRGYHMDDLVGIFGLERTYESVLRGQAGETDYETDARGRILGQGQEIPPIPGKTLKLALDFGLQKVAAQALEDTGHHGAVVALDPNNGGVLAFVSWPSYDLNQYGKIYSKLLKDPAHPLINRASDSAFACGSTFKPITATAGLQSGVITPQTQFYCPGYLRLGSRLFHCDEVHGTTGFYRAIGASCNVYFFHVGLLAGPEAIVAWAKRYGLGSRTGIDIPTETPGLLPSPEWKKKTGRGPWYPGDTLNLSIGQGYLRVSPLQLADYVAAIANGGTLWRPHFVNAIIDPITGRVQPVEPKVRGQIGFSPATRQAIVQGMEMAVQPGGTAAGIAIPGLSIAGKTGTAQAYSQGKKEDNAFFICFAPVQHPRIAIAVMVEGGGYGAQAAAPIAQKMLLYYFFHRSQQVALAHR</sequence>
<keyword evidence="10" id="KW-0573">Peptidoglycan synthesis</keyword>
<dbReference type="KEGG" id="ccz:CCALI_01541"/>
<dbReference type="InParanoid" id="S0EYE8"/>
<dbReference type="InterPro" id="IPR012338">
    <property type="entry name" value="Beta-lactam/transpept-like"/>
</dbReference>
<dbReference type="GO" id="GO:0016740">
    <property type="term" value="F:transferase activity"/>
    <property type="evidence" value="ECO:0007669"/>
    <property type="project" value="UniProtKB-KW"/>
</dbReference>
<keyword evidence="11 14" id="KW-1133">Transmembrane helix</keyword>
<evidence type="ECO:0000256" key="2">
    <source>
        <dbReference type="ARBA" id="ARBA00004236"/>
    </source>
</evidence>
<dbReference type="GO" id="GO:0071555">
    <property type="term" value="P:cell wall organization"/>
    <property type="evidence" value="ECO:0007669"/>
    <property type="project" value="UniProtKB-KW"/>
</dbReference>
<evidence type="ECO:0000259" key="15">
    <source>
        <dbReference type="Pfam" id="PF00905"/>
    </source>
</evidence>
<dbReference type="GO" id="GO:0009252">
    <property type="term" value="P:peptidoglycan biosynthetic process"/>
    <property type="evidence" value="ECO:0007669"/>
    <property type="project" value="UniProtKB-KW"/>
</dbReference>
<keyword evidence="9" id="KW-0133">Cell shape</keyword>
<evidence type="ECO:0000256" key="6">
    <source>
        <dbReference type="ARBA" id="ARBA00022670"/>
    </source>
</evidence>
<dbReference type="GO" id="GO:0071972">
    <property type="term" value="F:peptidoglycan L,D-transpeptidase activity"/>
    <property type="evidence" value="ECO:0007669"/>
    <property type="project" value="TreeGrafter"/>
</dbReference>
<protein>
    <submittedName>
        <fullName evidence="17">Peptidoglycan glycosyltransferase</fullName>
    </submittedName>
</protein>
<dbReference type="AlphaFoldDB" id="S0EYE8"/>
<dbReference type="GO" id="GO:0005886">
    <property type="term" value="C:plasma membrane"/>
    <property type="evidence" value="ECO:0007669"/>
    <property type="project" value="UniProtKB-SubCell"/>
</dbReference>
<keyword evidence="4" id="KW-1003">Cell membrane</keyword>
<feature type="domain" description="Penicillin-binding protein dimerisation" evidence="16">
    <location>
        <begin position="67"/>
        <end position="236"/>
    </location>
</feature>
<dbReference type="PANTHER" id="PTHR30627:SF2">
    <property type="entry name" value="PEPTIDOGLYCAN D,D-TRANSPEPTIDASE MRDA"/>
    <property type="match status" value="1"/>
</dbReference>
<dbReference type="InterPro" id="IPR017790">
    <property type="entry name" value="Penicillin-binding_protein_2"/>
</dbReference>
<dbReference type="Gene3D" id="3.90.1310.10">
    <property type="entry name" value="Penicillin-binding protein 2a (Domain 2)"/>
    <property type="match status" value="1"/>
</dbReference>
<evidence type="ECO:0000256" key="7">
    <source>
        <dbReference type="ARBA" id="ARBA00022692"/>
    </source>
</evidence>
<evidence type="ECO:0000256" key="3">
    <source>
        <dbReference type="ARBA" id="ARBA00007171"/>
    </source>
</evidence>
<gene>
    <name evidence="17" type="ORF">CCALI_01541</name>
</gene>
<evidence type="ECO:0000256" key="1">
    <source>
        <dbReference type="ARBA" id="ARBA00004167"/>
    </source>
</evidence>
<proteinExistence type="inferred from homology"/>
<evidence type="ECO:0000313" key="17">
    <source>
        <dbReference type="EMBL" id="CCW35357.1"/>
    </source>
</evidence>
<dbReference type="InterPro" id="IPR005311">
    <property type="entry name" value="PBP_dimer"/>
</dbReference>
<evidence type="ECO:0000256" key="11">
    <source>
        <dbReference type="ARBA" id="ARBA00022989"/>
    </source>
</evidence>
<dbReference type="GO" id="GO:0008360">
    <property type="term" value="P:regulation of cell shape"/>
    <property type="evidence" value="ECO:0007669"/>
    <property type="project" value="UniProtKB-KW"/>
</dbReference>
<dbReference type="RefSeq" id="WP_016482891.1">
    <property type="nucleotide sequence ID" value="NC_021487.1"/>
</dbReference>